<protein>
    <submittedName>
        <fullName evidence="1">Uncharacterized protein</fullName>
    </submittedName>
</protein>
<evidence type="ECO:0000313" key="1">
    <source>
        <dbReference type="EMBL" id="KAJ1726806.1"/>
    </source>
</evidence>
<dbReference type="Proteomes" id="UP001143981">
    <property type="component" value="Unassembled WGS sequence"/>
</dbReference>
<organism evidence="1 2">
    <name type="scientific">Coemansia biformis</name>
    <dbReference type="NCBI Taxonomy" id="1286918"/>
    <lineage>
        <taxon>Eukaryota</taxon>
        <taxon>Fungi</taxon>
        <taxon>Fungi incertae sedis</taxon>
        <taxon>Zoopagomycota</taxon>
        <taxon>Kickxellomycotina</taxon>
        <taxon>Kickxellomycetes</taxon>
        <taxon>Kickxellales</taxon>
        <taxon>Kickxellaceae</taxon>
        <taxon>Coemansia</taxon>
    </lineage>
</organism>
<dbReference type="AlphaFoldDB" id="A0A9W8CWR9"/>
<proteinExistence type="predicted"/>
<keyword evidence="2" id="KW-1185">Reference proteome</keyword>
<accession>A0A9W8CWR9</accession>
<dbReference type="OrthoDB" id="5521797at2759"/>
<sequence length="501" mass="55196">MPHDDSLTIRCGIRKLPGYENNLDAYAVCESENVDAATSLNLVDDVGGTDAVRRVAIELNYVSNPFPGFKAVIDRLGKVACNWEKVQTLEVEMRPDIGHSNSRHASVADHATDIIEVGDALAMMFSEASKLKLSGICVNPIATALYGRLSGWYTDQLQELRSIYPVVLAHGRPFTQLRNVSIQGEGIPGYQPPRMATGSLESLTLDGFYNYHSWASFAPDGDSRIVEFPKLTSLSVRYRPLTYSRDSTEQPLDESPWILKAPMLKKLSVWSKNARCPLLEHAELPSSVESITISAGPELCKSIASLSLPATRRLDLHMISSSGGDHSVLAAINHIPSKMRGCEEKVLNLMDDTLPVSPDDLTGTDLTRLAVLAPTSVNTILDFISTLPNLSYLALTNLTVNDIQLDISIPECKVHDPMTPLDTRIHTLNIGFSHKQFSPDLAVPLAKYLLLRTPTLRRFYAGQIPEQSMAGFADDYVQWYPHLKNVSLNLTHNGQATGYIL</sequence>
<reference evidence="1" key="1">
    <citation type="submission" date="2022-07" db="EMBL/GenBank/DDBJ databases">
        <title>Phylogenomic reconstructions and comparative analyses of Kickxellomycotina fungi.</title>
        <authorList>
            <person name="Reynolds N.K."/>
            <person name="Stajich J.E."/>
            <person name="Barry K."/>
            <person name="Grigoriev I.V."/>
            <person name="Crous P."/>
            <person name="Smith M.E."/>
        </authorList>
    </citation>
    <scope>NUCLEOTIDE SEQUENCE</scope>
    <source>
        <strain evidence="1">BCRC 34381</strain>
    </source>
</reference>
<comment type="caution">
    <text evidence="1">The sequence shown here is derived from an EMBL/GenBank/DDBJ whole genome shotgun (WGS) entry which is preliminary data.</text>
</comment>
<evidence type="ECO:0000313" key="2">
    <source>
        <dbReference type="Proteomes" id="UP001143981"/>
    </source>
</evidence>
<dbReference type="EMBL" id="JANBOI010001361">
    <property type="protein sequence ID" value="KAJ1726806.1"/>
    <property type="molecule type" value="Genomic_DNA"/>
</dbReference>
<name>A0A9W8CWR9_9FUNG</name>
<gene>
    <name evidence="1" type="ORF">LPJ61_004950</name>
</gene>